<dbReference type="PANTHER" id="PTHR24198:SF165">
    <property type="entry name" value="ANKYRIN REPEAT-CONTAINING PROTEIN-RELATED"/>
    <property type="match status" value="1"/>
</dbReference>
<evidence type="ECO:0000256" key="3">
    <source>
        <dbReference type="PROSITE-ProRule" id="PRU00023"/>
    </source>
</evidence>
<dbReference type="PROSITE" id="PS50088">
    <property type="entry name" value="ANK_REPEAT"/>
    <property type="match status" value="2"/>
</dbReference>
<sequence length="69" mass="7525">VNATDSLGRAPLLLAAGYGHFRTAKLLIDMDADVNARGREYGNALYAALFRGHKQVVKLLLKKNVNVNT</sequence>
<dbReference type="Pfam" id="PF12796">
    <property type="entry name" value="Ank_2"/>
    <property type="match status" value="1"/>
</dbReference>
<protein>
    <submittedName>
        <fullName evidence="4">Ankyrin</fullName>
    </submittedName>
</protein>
<evidence type="ECO:0000256" key="1">
    <source>
        <dbReference type="ARBA" id="ARBA00022737"/>
    </source>
</evidence>
<reference evidence="4" key="1">
    <citation type="journal article" date="2020" name="Stud. Mycol.">
        <title>101 Dothideomycetes genomes: a test case for predicting lifestyles and emergence of pathogens.</title>
        <authorList>
            <person name="Haridas S."/>
            <person name="Albert R."/>
            <person name="Binder M."/>
            <person name="Bloem J."/>
            <person name="Labutti K."/>
            <person name="Salamov A."/>
            <person name="Andreopoulos B."/>
            <person name="Baker S."/>
            <person name="Barry K."/>
            <person name="Bills G."/>
            <person name="Bluhm B."/>
            <person name="Cannon C."/>
            <person name="Castanera R."/>
            <person name="Culley D."/>
            <person name="Daum C."/>
            <person name="Ezra D."/>
            <person name="Gonzalez J."/>
            <person name="Henrissat B."/>
            <person name="Kuo A."/>
            <person name="Liang C."/>
            <person name="Lipzen A."/>
            <person name="Lutzoni F."/>
            <person name="Magnuson J."/>
            <person name="Mondo S."/>
            <person name="Nolan M."/>
            <person name="Ohm R."/>
            <person name="Pangilinan J."/>
            <person name="Park H.-J."/>
            <person name="Ramirez L."/>
            <person name="Alfaro M."/>
            <person name="Sun H."/>
            <person name="Tritt A."/>
            <person name="Yoshinaga Y."/>
            <person name="Zwiers L.-H."/>
            <person name="Turgeon B."/>
            <person name="Goodwin S."/>
            <person name="Spatafora J."/>
            <person name="Crous P."/>
            <person name="Grigoriev I."/>
        </authorList>
    </citation>
    <scope>NUCLEOTIDE SEQUENCE</scope>
    <source>
        <strain evidence="4">CBS 122367</strain>
    </source>
</reference>
<dbReference type="SMART" id="SM00248">
    <property type="entry name" value="ANK"/>
    <property type="match status" value="2"/>
</dbReference>
<gene>
    <name evidence="4" type="ORF">K458DRAFT_292963</name>
</gene>
<keyword evidence="2 3" id="KW-0040">ANK repeat</keyword>
<name>A0A6G1JE91_9PLEO</name>
<evidence type="ECO:0000256" key="2">
    <source>
        <dbReference type="ARBA" id="ARBA00023043"/>
    </source>
</evidence>
<evidence type="ECO:0000313" key="4">
    <source>
        <dbReference type="EMBL" id="KAF2688887.1"/>
    </source>
</evidence>
<dbReference type="InterPro" id="IPR036770">
    <property type="entry name" value="Ankyrin_rpt-contain_sf"/>
</dbReference>
<proteinExistence type="predicted"/>
<dbReference type="InterPro" id="IPR002110">
    <property type="entry name" value="Ankyrin_rpt"/>
</dbReference>
<evidence type="ECO:0000313" key="5">
    <source>
        <dbReference type="Proteomes" id="UP000799291"/>
    </source>
</evidence>
<dbReference type="PANTHER" id="PTHR24198">
    <property type="entry name" value="ANKYRIN REPEAT AND PROTEIN KINASE DOMAIN-CONTAINING PROTEIN"/>
    <property type="match status" value="1"/>
</dbReference>
<dbReference type="Proteomes" id="UP000799291">
    <property type="component" value="Unassembled WGS sequence"/>
</dbReference>
<dbReference type="EMBL" id="MU005573">
    <property type="protein sequence ID" value="KAF2688887.1"/>
    <property type="molecule type" value="Genomic_DNA"/>
</dbReference>
<keyword evidence="5" id="KW-1185">Reference proteome</keyword>
<keyword evidence="1" id="KW-0677">Repeat</keyword>
<feature type="non-terminal residue" evidence="4">
    <location>
        <position position="1"/>
    </location>
</feature>
<feature type="repeat" description="ANK" evidence="3">
    <location>
        <begin position="7"/>
        <end position="39"/>
    </location>
</feature>
<feature type="repeat" description="ANK" evidence="3">
    <location>
        <begin position="40"/>
        <end position="69"/>
    </location>
</feature>
<organism evidence="4 5">
    <name type="scientific">Lentithecium fluviatile CBS 122367</name>
    <dbReference type="NCBI Taxonomy" id="1168545"/>
    <lineage>
        <taxon>Eukaryota</taxon>
        <taxon>Fungi</taxon>
        <taxon>Dikarya</taxon>
        <taxon>Ascomycota</taxon>
        <taxon>Pezizomycotina</taxon>
        <taxon>Dothideomycetes</taxon>
        <taxon>Pleosporomycetidae</taxon>
        <taxon>Pleosporales</taxon>
        <taxon>Massarineae</taxon>
        <taxon>Lentitheciaceae</taxon>
        <taxon>Lentithecium</taxon>
    </lineage>
</organism>
<accession>A0A6G1JE91</accession>
<dbReference type="AlphaFoldDB" id="A0A6G1JE91"/>
<dbReference type="Gene3D" id="1.25.40.20">
    <property type="entry name" value="Ankyrin repeat-containing domain"/>
    <property type="match status" value="1"/>
</dbReference>
<dbReference type="OrthoDB" id="4772757at2759"/>
<dbReference type="PROSITE" id="PS50297">
    <property type="entry name" value="ANK_REP_REGION"/>
    <property type="match status" value="2"/>
</dbReference>
<dbReference type="SUPFAM" id="SSF48403">
    <property type="entry name" value="Ankyrin repeat"/>
    <property type="match status" value="1"/>
</dbReference>